<dbReference type="GO" id="GO:0003677">
    <property type="term" value="F:DNA binding"/>
    <property type="evidence" value="ECO:0007669"/>
    <property type="project" value="TreeGrafter"/>
</dbReference>
<evidence type="ECO:0000313" key="2">
    <source>
        <dbReference type="EMBL" id="GCB84830.1"/>
    </source>
</evidence>
<reference evidence="2 3" key="1">
    <citation type="journal article" date="2018" name="Nat. Ecol. Evol.">
        <title>Shark genomes provide insights into elasmobranch evolution and the origin of vertebrates.</title>
        <authorList>
            <person name="Hara Y"/>
            <person name="Yamaguchi K"/>
            <person name="Onimaru K"/>
            <person name="Kadota M"/>
            <person name="Koyanagi M"/>
            <person name="Keeley SD"/>
            <person name="Tatsumi K"/>
            <person name="Tanaka K"/>
            <person name="Motone F"/>
            <person name="Kageyama Y"/>
            <person name="Nozu R"/>
            <person name="Adachi N"/>
            <person name="Nishimura O"/>
            <person name="Nakagawa R"/>
            <person name="Tanegashima C"/>
            <person name="Kiyatake I"/>
            <person name="Matsumoto R"/>
            <person name="Murakumo K"/>
            <person name="Nishida K"/>
            <person name="Terakita A"/>
            <person name="Kuratani S"/>
            <person name="Sato K"/>
            <person name="Hyodo S Kuraku.S."/>
        </authorList>
    </citation>
    <scope>NUCLEOTIDE SEQUENCE [LARGE SCALE GENOMIC DNA]</scope>
</reference>
<accession>A0A401QHJ1</accession>
<keyword evidence="1" id="KW-0175">Coiled coil</keyword>
<dbReference type="AlphaFoldDB" id="A0A401QHJ1"/>
<comment type="caution">
    <text evidence="2">The sequence shown here is derived from an EMBL/GenBank/DDBJ whole genome shotgun (WGS) entry which is preliminary data.</text>
</comment>
<sequence>VEDEVFEEFCCEIGVRNIREFEEEKVKRQNEIAKKRLEFENQKTRLGIQLDYERQQLKEDHDKVHMWEQTVKKDENEIEKLKKVT</sequence>
<dbReference type="OrthoDB" id="413649at2759"/>
<gene>
    <name evidence="2" type="ORF">scyTo_0025550</name>
</gene>
<keyword evidence="3" id="KW-1185">Reference proteome</keyword>
<evidence type="ECO:0000256" key="1">
    <source>
        <dbReference type="SAM" id="Coils"/>
    </source>
</evidence>
<name>A0A401QHJ1_SCYTO</name>
<feature type="non-terminal residue" evidence="2">
    <location>
        <position position="1"/>
    </location>
</feature>
<protein>
    <submittedName>
        <fullName evidence="2">Uncharacterized protein</fullName>
    </submittedName>
</protein>
<dbReference type="GO" id="GO:0030893">
    <property type="term" value="C:meiotic cohesin complex"/>
    <property type="evidence" value="ECO:0007669"/>
    <property type="project" value="TreeGrafter"/>
</dbReference>
<dbReference type="PANTHER" id="PTHR18937:SF170">
    <property type="entry name" value="STRUCTURAL MAINTENANCE OF CHROMOSOMES PROTEIN 1A"/>
    <property type="match status" value="1"/>
</dbReference>
<dbReference type="STRING" id="75743.A0A401QHJ1"/>
<organism evidence="2 3">
    <name type="scientific">Scyliorhinus torazame</name>
    <name type="common">Cloudy catshark</name>
    <name type="synonym">Catulus torazame</name>
    <dbReference type="NCBI Taxonomy" id="75743"/>
    <lineage>
        <taxon>Eukaryota</taxon>
        <taxon>Metazoa</taxon>
        <taxon>Chordata</taxon>
        <taxon>Craniata</taxon>
        <taxon>Vertebrata</taxon>
        <taxon>Chondrichthyes</taxon>
        <taxon>Elasmobranchii</taxon>
        <taxon>Galeomorphii</taxon>
        <taxon>Galeoidea</taxon>
        <taxon>Carcharhiniformes</taxon>
        <taxon>Scyliorhinidae</taxon>
        <taxon>Scyliorhinus</taxon>
    </lineage>
</organism>
<dbReference type="GO" id="GO:0005634">
    <property type="term" value="C:nucleus"/>
    <property type="evidence" value="ECO:0007669"/>
    <property type="project" value="TreeGrafter"/>
</dbReference>
<feature type="coiled-coil region" evidence="1">
    <location>
        <begin position="18"/>
        <end position="84"/>
    </location>
</feature>
<proteinExistence type="predicted"/>
<dbReference type="GO" id="GO:0007062">
    <property type="term" value="P:sister chromatid cohesion"/>
    <property type="evidence" value="ECO:0007669"/>
    <property type="project" value="TreeGrafter"/>
</dbReference>
<dbReference type="Proteomes" id="UP000288216">
    <property type="component" value="Unassembled WGS sequence"/>
</dbReference>
<dbReference type="EMBL" id="BFAA01104977">
    <property type="protein sequence ID" value="GCB84830.1"/>
    <property type="molecule type" value="Genomic_DNA"/>
</dbReference>
<dbReference type="PANTHER" id="PTHR18937">
    <property type="entry name" value="STRUCTURAL MAINTENANCE OF CHROMOSOMES SMC FAMILY MEMBER"/>
    <property type="match status" value="1"/>
</dbReference>
<evidence type="ECO:0000313" key="3">
    <source>
        <dbReference type="Proteomes" id="UP000288216"/>
    </source>
</evidence>